<evidence type="ECO:0000256" key="3">
    <source>
        <dbReference type="ARBA" id="ARBA00022794"/>
    </source>
</evidence>
<evidence type="ECO:0000256" key="1">
    <source>
        <dbReference type="ARBA" id="ARBA00004120"/>
    </source>
</evidence>
<keyword evidence="9" id="KW-1185">Reference proteome</keyword>
<comment type="subcellular location">
    <subcellularLocation>
        <location evidence="1">Cytoplasm</location>
        <location evidence="1">Cytoskeleton</location>
        <location evidence="1">Cilium basal body</location>
    </subcellularLocation>
</comment>
<accession>A0ABD2PVD3</accession>
<comment type="caution">
    <text evidence="8">The sequence shown here is derived from an EMBL/GenBank/DDBJ whole genome shotgun (WGS) entry which is preliminary data.</text>
</comment>
<evidence type="ECO:0000256" key="7">
    <source>
        <dbReference type="ARBA" id="ARBA00039272"/>
    </source>
</evidence>
<dbReference type="GO" id="GO:0005929">
    <property type="term" value="C:cilium"/>
    <property type="evidence" value="ECO:0007669"/>
    <property type="project" value="UniProtKB-ARBA"/>
</dbReference>
<dbReference type="GO" id="GO:0030030">
    <property type="term" value="P:cell projection organization"/>
    <property type="evidence" value="ECO:0007669"/>
    <property type="project" value="UniProtKB-KW"/>
</dbReference>
<dbReference type="Pfam" id="PF07162">
    <property type="entry name" value="B9-C2"/>
    <property type="match status" value="1"/>
</dbReference>
<dbReference type="InterPro" id="IPR010796">
    <property type="entry name" value="C2_B9-type_dom"/>
</dbReference>
<keyword evidence="4" id="KW-0206">Cytoskeleton</keyword>
<evidence type="ECO:0000313" key="8">
    <source>
        <dbReference type="EMBL" id="KAL3310421.1"/>
    </source>
</evidence>
<dbReference type="PANTHER" id="PTHR12968">
    <property type="entry name" value="B9 DOMAIN-CONTAINING"/>
    <property type="match status" value="1"/>
</dbReference>
<organism evidence="8 9">
    <name type="scientific">Cichlidogyrus casuarinus</name>
    <dbReference type="NCBI Taxonomy" id="1844966"/>
    <lineage>
        <taxon>Eukaryota</taxon>
        <taxon>Metazoa</taxon>
        <taxon>Spiralia</taxon>
        <taxon>Lophotrochozoa</taxon>
        <taxon>Platyhelminthes</taxon>
        <taxon>Monogenea</taxon>
        <taxon>Monopisthocotylea</taxon>
        <taxon>Dactylogyridea</taxon>
        <taxon>Ancyrocephalidae</taxon>
        <taxon>Cichlidogyrus</taxon>
    </lineage>
</organism>
<dbReference type="AlphaFoldDB" id="A0ABD2PVD3"/>
<keyword evidence="3" id="KW-0970">Cilium biogenesis/degradation</keyword>
<feature type="non-terminal residue" evidence="8">
    <location>
        <position position="1"/>
    </location>
</feature>
<comment type="similarity">
    <text evidence="6">Belongs to the B9D family.</text>
</comment>
<sequence length="68" mass="7704">IEVVTWRPVGSVLEQLSTKLVGGGPHLRKLDVVFSPNDRFLLQTESMGKIKLQLNVILRNFQKFGIEL</sequence>
<name>A0ABD2PVD3_9PLAT</name>
<evidence type="ECO:0000313" key="9">
    <source>
        <dbReference type="Proteomes" id="UP001626550"/>
    </source>
</evidence>
<proteinExistence type="inferred from homology"/>
<evidence type="ECO:0000256" key="4">
    <source>
        <dbReference type="ARBA" id="ARBA00023212"/>
    </source>
</evidence>
<protein>
    <recommendedName>
        <fullName evidence="7">B9 domain-containing protein 2</fullName>
    </recommendedName>
</protein>
<evidence type="ECO:0000256" key="2">
    <source>
        <dbReference type="ARBA" id="ARBA00022490"/>
    </source>
</evidence>
<keyword evidence="2" id="KW-0963">Cytoplasm</keyword>
<gene>
    <name evidence="8" type="primary">B9D2_2</name>
    <name evidence="8" type="ORF">Ciccas_011015</name>
</gene>
<keyword evidence="5" id="KW-0966">Cell projection</keyword>
<evidence type="ECO:0000256" key="6">
    <source>
        <dbReference type="ARBA" id="ARBA00038411"/>
    </source>
</evidence>
<dbReference type="PANTHER" id="PTHR12968:SF2">
    <property type="entry name" value="B9 DOMAIN-CONTAINING PROTEIN 2"/>
    <property type="match status" value="1"/>
</dbReference>
<dbReference type="Proteomes" id="UP001626550">
    <property type="component" value="Unassembled WGS sequence"/>
</dbReference>
<dbReference type="EMBL" id="JBJKFK010002967">
    <property type="protein sequence ID" value="KAL3310421.1"/>
    <property type="molecule type" value="Genomic_DNA"/>
</dbReference>
<reference evidence="8 9" key="1">
    <citation type="submission" date="2024-11" db="EMBL/GenBank/DDBJ databases">
        <title>Adaptive evolution of stress response genes in parasites aligns with host niche diversity.</title>
        <authorList>
            <person name="Hahn C."/>
            <person name="Resl P."/>
        </authorList>
    </citation>
    <scope>NUCLEOTIDE SEQUENCE [LARGE SCALE GENOMIC DNA]</scope>
    <source>
        <strain evidence="8">EGGRZ-B1_66</strain>
        <tissue evidence="8">Body</tissue>
    </source>
</reference>
<evidence type="ECO:0000256" key="5">
    <source>
        <dbReference type="ARBA" id="ARBA00023273"/>
    </source>
</evidence>